<dbReference type="GO" id="GO:0005634">
    <property type="term" value="C:nucleus"/>
    <property type="evidence" value="ECO:0007669"/>
    <property type="project" value="TreeGrafter"/>
</dbReference>
<dbReference type="STRING" id="307972.A0A2G8JT09"/>
<dbReference type="GO" id="GO:0046825">
    <property type="term" value="P:regulation of protein export from nucleus"/>
    <property type="evidence" value="ECO:0007669"/>
    <property type="project" value="TreeGrafter"/>
</dbReference>
<dbReference type="InterPro" id="IPR011009">
    <property type="entry name" value="Kinase-like_dom_sf"/>
</dbReference>
<dbReference type="PROSITE" id="PS50011">
    <property type="entry name" value="PROTEIN_KINASE_DOM"/>
    <property type="match status" value="1"/>
</dbReference>
<dbReference type="GO" id="GO:0004674">
    <property type="term" value="F:protein serine/threonine kinase activity"/>
    <property type="evidence" value="ECO:0007669"/>
    <property type="project" value="InterPro"/>
</dbReference>
<dbReference type="SMART" id="SM00220">
    <property type="entry name" value="S_TKc"/>
    <property type="match status" value="1"/>
</dbReference>
<dbReference type="SMART" id="SM00360">
    <property type="entry name" value="RRM"/>
    <property type="match status" value="1"/>
</dbReference>
<dbReference type="InterPro" id="IPR012677">
    <property type="entry name" value="Nucleotide-bd_a/b_plait_sf"/>
</dbReference>
<dbReference type="InterPro" id="IPR000504">
    <property type="entry name" value="RRM_dom"/>
</dbReference>
<dbReference type="Gene3D" id="1.10.510.10">
    <property type="entry name" value="Transferase(Phosphotransferase) domain 1"/>
    <property type="match status" value="2"/>
</dbReference>
<dbReference type="OrthoDB" id="10266058at2759"/>
<keyword evidence="4" id="KW-0418">Kinase</keyword>
<dbReference type="PANTHER" id="PTHR46962">
    <property type="entry name" value="SERINE/THREONINE-PROTEIN KINASE KIST"/>
    <property type="match status" value="1"/>
</dbReference>
<dbReference type="GO" id="GO:0005524">
    <property type="term" value="F:ATP binding"/>
    <property type="evidence" value="ECO:0007669"/>
    <property type="project" value="InterPro"/>
</dbReference>
<dbReference type="InterPro" id="IPR000719">
    <property type="entry name" value="Prot_kinase_dom"/>
</dbReference>
<dbReference type="GO" id="GO:0045948">
    <property type="term" value="P:positive regulation of translational initiation"/>
    <property type="evidence" value="ECO:0007669"/>
    <property type="project" value="TreeGrafter"/>
</dbReference>
<dbReference type="AlphaFoldDB" id="A0A2G8JT09"/>
<proteinExistence type="predicted"/>
<keyword evidence="5" id="KW-1185">Reference proteome</keyword>
<protein>
    <submittedName>
        <fullName evidence="4">Putative serine/threonine-protein kinase Kist-like</fullName>
    </submittedName>
</protein>
<dbReference type="GO" id="GO:0071598">
    <property type="term" value="C:neuronal ribonucleoprotein granule"/>
    <property type="evidence" value="ECO:0007669"/>
    <property type="project" value="TreeGrafter"/>
</dbReference>
<dbReference type="Pfam" id="PF00069">
    <property type="entry name" value="Pkinase"/>
    <property type="match status" value="1"/>
</dbReference>
<evidence type="ECO:0000259" key="3">
    <source>
        <dbReference type="PROSITE" id="PS50102"/>
    </source>
</evidence>
<dbReference type="Pfam" id="PF00076">
    <property type="entry name" value="RRM_1"/>
    <property type="match status" value="1"/>
</dbReference>
<evidence type="ECO:0000313" key="4">
    <source>
        <dbReference type="EMBL" id="PIK38917.1"/>
    </source>
</evidence>
<evidence type="ECO:0000259" key="2">
    <source>
        <dbReference type="PROSITE" id="PS50011"/>
    </source>
</evidence>
<evidence type="ECO:0000256" key="1">
    <source>
        <dbReference type="PROSITE-ProRule" id="PRU00176"/>
    </source>
</evidence>
<dbReference type="PANTHER" id="PTHR46962:SF1">
    <property type="entry name" value="SERINE_THREONINE-PROTEIN KINASE KIST"/>
    <property type="match status" value="1"/>
</dbReference>
<feature type="domain" description="Protein kinase" evidence="2">
    <location>
        <begin position="23"/>
        <end position="356"/>
    </location>
</feature>
<sequence length="466" mass="52119">MGTQELFPDFEEGTRMTGLGQTWIVGSHLGMGRCAKVYHITTVDGSVEAAAKVFRKEDKYKLVFIKEIRNLDGVAGNSQIVSVYGTFTHKGHPCLIYELLDFSLKELQYKYDHLEVLLPCSTNNNNNQEGVECSKSTNKKAASSSAANQEPSKGLSLFLIQSLYRDLLKCLHHIHGSGWVHADLKPANVMWSAQEGVWKVVDFGHSFEENNQDLSQIQSIGYQSPEAREWNSFICQREQSSSSRPPVQSMTVQEECTSAVDVWSLGCIVAGAFLGRKLYGPEDVKSGGCRQCRNDGAEEKCKCELLIDSLIRTRSQDTSPKFRKVLADLRDLLKQVLQCNPRNRLTASQCLKHRFFLHKLRPDDGGILLPTRVLRIFGLPDETDLNDAAEFEEILHEIKEESEIYGPLSNIEIPKAGSGKGKAFIEFESSRDCQEALGALNGQTFSGQTIGTTFFPIPEFESKNFF</sequence>
<evidence type="ECO:0000313" key="5">
    <source>
        <dbReference type="Proteomes" id="UP000230750"/>
    </source>
</evidence>
<comment type="caution">
    <text evidence="4">The sequence shown here is derived from an EMBL/GenBank/DDBJ whole genome shotgun (WGS) entry which is preliminary data.</text>
</comment>
<dbReference type="SUPFAM" id="SSF56112">
    <property type="entry name" value="Protein kinase-like (PK-like)"/>
    <property type="match status" value="1"/>
</dbReference>
<dbReference type="PROSITE" id="PS50102">
    <property type="entry name" value="RRM"/>
    <property type="match status" value="1"/>
</dbReference>
<dbReference type="Gene3D" id="3.30.70.330">
    <property type="match status" value="1"/>
</dbReference>
<dbReference type="InterPro" id="IPR035979">
    <property type="entry name" value="RBD_domain_sf"/>
</dbReference>
<gene>
    <name evidence="4" type="ORF">BSL78_24237</name>
</gene>
<name>A0A2G8JT09_STIJA</name>
<dbReference type="SUPFAM" id="SSF54928">
    <property type="entry name" value="RNA-binding domain, RBD"/>
    <property type="match status" value="1"/>
</dbReference>
<organism evidence="4 5">
    <name type="scientific">Stichopus japonicus</name>
    <name type="common">Sea cucumber</name>
    <dbReference type="NCBI Taxonomy" id="307972"/>
    <lineage>
        <taxon>Eukaryota</taxon>
        <taxon>Metazoa</taxon>
        <taxon>Echinodermata</taxon>
        <taxon>Eleutherozoa</taxon>
        <taxon>Echinozoa</taxon>
        <taxon>Holothuroidea</taxon>
        <taxon>Aspidochirotacea</taxon>
        <taxon>Aspidochirotida</taxon>
        <taxon>Stichopodidae</taxon>
        <taxon>Apostichopus</taxon>
    </lineage>
</organism>
<dbReference type="EMBL" id="MRZV01001300">
    <property type="protein sequence ID" value="PIK38917.1"/>
    <property type="molecule type" value="Genomic_DNA"/>
</dbReference>
<reference evidence="4 5" key="1">
    <citation type="journal article" date="2017" name="PLoS Biol.">
        <title>The sea cucumber genome provides insights into morphological evolution and visceral regeneration.</title>
        <authorList>
            <person name="Zhang X."/>
            <person name="Sun L."/>
            <person name="Yuan J."/>
            <person name="Sun Y."/>
            <person name="Gao Y."/>
            <person name="Zhang L."/>
            <person name="Li S."/>
            <person name="Dai H."/>
            <person name="Hamel J.F."/>
            <person name="Liu C."/>
            <person name="Yu Y."/>
            <person name="Liu S."/>
            <person name="Lin W."/>
            <person name="Guo K."/>
            <person name="Jin S."/>
            <person name="Xu P."/>
            <person name="Storey K.B."/>
            <person name="Huan P."/>
            <person name="Zhang T."/>
            <person name="Zhou Y."/>
            <person name="Zhang J."/>
            <person name="Lin C."/>
            <person name="Li X."/>
            <person name="Xing L."/>
            <person name="Huo D."/>
            <person name="Sun M."/>
            <person name="Wang L."/>
            <person name="Mercier A."/>
            <person name="Li F."/>
            <person name="Yang H."/>
            <person name="Xiang J."/>
        </authorList>
    </citation>
    <scope>NUCLEOTIDE SEQUENCE [LARGE SCALE GENOMIC DNA]</scope>
    <source>
        <strain evidence="4">Shaxun</strain>
        <tissue evidence="4">Muscle</tissue>
    </source>
</reference>
<dbReference type="GO" id="GO:0043021">
    <property type="term" value="F:ribonucleoprotein complex binding"/>
    <property type="evidence" value="ECO:0007669"/>
    <property type="project" value="TreeGrafter"/>
</dbReference>
<keyword evidence="1" id="KW-0694">RNA-binding</keyword>
<dbReference type="Proteomes" id="UP000230750">
    <property type="component" value="Unassembled WGS sequence"/>
</dbReference>
<keyword evidence="4" id="KW-0808">Transferase</keyword>
<dbReference type="InterPro" id="IPR034372">
    <property type="entry name" value="UHMK1"/>
</dbReference>
<accession>A0A2G8JT09</accession>
<dbReference type="GO" id="GO:0003723">
    <property type="term" value="F:RNA binding"/>
    <property type="evidence" value="ECO:0007669"/>
    <property type="project" value="UniProtKB-UniRule"/>
</dbReference>
<feature type="domain" description="RRM" evidence="3">
    <location>
        <begin position="372"/>
        <end position="450"/>
    </location>
</feature>